<sequence>MASSANEKASAQIDVASIKSTSTMSSLKALLPKRSNKQDKPQPKEQTPEQKALRKETSATYMSMLR</sequence>
<dbReference type="Proteomes" id="UP000053599">
    <property type="component" value="Unassembled WGS sequence"/>
</dbReference>
<dbReference type="OrthoDB" id="4160452at2759"/>
<evidence type="ECO:0000256" key="1">
    <source>
        <dbReference type="SAM" id="MobiDB-lite"/>
    </source>
</evidence>
<feature type="compositionally biased region" description="Basic and acidic residues" evidence="1">
    <location>
        <begin position="36"/>
        <end position="57"/>
    </location>
</feature>
<dbReference type="HOGENOM" id="CLU_202024_0_0_1"/>
<proteinExistence type="predicted"/>
<evidence type="ECO:0000313" key="2">
    <source>
        <dbReference type="EMBL" id="KIV84140.1"/>
    </source>
</evidence>
<gene>
    <name evidence="2" type="ORF">PV11_06113</name>
</gene>
<protein>
    <submittedName>
        <fullName evidence="2">Uncharacterized protein</fullName>
    </submittedName>
</protein>
<name>A0A0D1W655_9EURO</name>
<feature type="region of interest" description="Disordered" evidence="1">
    <location>
        <begin position="1"/>
        <end position="66"/>
    </location>
</feature>
<evidence type="ECO:0000313" key="3">
    <source>
        <dbReference type="Proteomes" id="UP000053599"/>
    </source>
</evidence>
<dbReference type="AlphaFoldDB" id="A0A0D1W655"/>
<dbReference type="EMBL" id="KN846952">
    <property type="protein sequence ID" value="KIV84140.1"/>
    <property type="molecule type" value="Genomic_DNA"/>
</dbReference>
<accession>A0A0D1W655</accession>
<reference evidence="2 3" key="1">
    <citation type="submission" date="2015-01" db="EMBL/GenBank/DDBJ databases">
        <title>The Genome Sequence of Exophiala sideris CBS121828.</title>
        <authorList>
            <consortium name="The Broad Institute Genomics Platform"/>
            <person name="Cuomo C."/>
            <person name="de Hoog S."/>
            <person name="Gorbushina A."/>
            <person name="Stielow B."/>
            <person name="Teixiera M."/>
            <person name="Abouelleil A."/>
            <person name="Chapman S.B."/>
            <person name="Priest M."/>
            <person name="Young S.K."/>
            <person name="Wortman J."/>
            <person name="Nusbaum C."/>
            <person name="Birren B."/>
        </authorList>
    </citation>
    <scope>NUCLEOTIDE SEQUENCE [LARGE SCALE GENOMIC DNA]</scope>
    <source>
        <strain evidence="2 3">CBS 121828</strain>
    </source>
</reference>
<organism evidence="2 3">
    <name type="scientific">Exophiala sideris</name>
    <dbReference type="NCBI Taxonomy" id="1016849"/>
    <lineage>
        <taxon>Eukaryota</taxon>
        <taxon>Fungi</taxon>
        <taxon>Dikarya</taxon>
        <taxon>Ascomycota</taxon>
        <taxon>Pezizomycotina</taxon>
        <taxon>Eurotiomycetes</taxon>
        <taxon>Chaetothyriomycetidae</taxon>
        <taxon>Chaetothyriales</taxon>
        <taxon>Herpotrichiellaceae</taxon>
        <taxon>Exophiala</taxon>
    </lineage>
</organism>